<proteinExistence type="inferred from homology"/>
<dbReference type="Gene3D" id="3.20.20.140">
    <property type="entry name" value="Metal-dependent hydrolases"/>
    <property type="match status" value="1"/>
</dbReference>
<dbReference type="EMBL" id="QNRK01000017">
    <property type="protein sequence ID" value="RBP11194.1"/>
    <property type="molecule type" value="Genomic_DNA"/>
</dbReference>
<dbReference type="InterPro" id="IPR006680">
    <property type="entry name" value="Amidohydro-rel"/>
</dbReference>
<evidence type="ECO:0000256" key="1">
    <source>
        <dbReference type="ARBA" id="ARBA00006745"/>
    </source>
</evidence>
<accession>A0A366F965</accession>
<dbReference type="RefSeq" id="WP_113890292.1">
    <property type="nucleotide sequence ID" value="NZ_QNRK01000017.1"/>
</dbReference>
<evidence type="ECO:0000313" key="4">
    <source>
        <dbReference type="EMBL" id="RBP11194.1"/>
    </source>
</evidence>
<dbReference type="InterPro" id="IPR050287">
    <property type="entry name" value="MTA/SAH_deaminase"/>
</dbReference>
<name>A0A366F965_9HYPH</name>
<evidence type="ECO:0000313" key="5">
    <source>
        <dbReference type="Proteomes" id="UP000253529"/>
    </source>
</evidence>
<dbReference type="PANTHER" id="PTHR43794:SF11">
    <property type="entry name" value="AMIDOHYDROLASE-RELATED DOMAIN-CONTAINING PROTEIN"/>
    <property type="match status" value="1"/>
</dbReference>
<dbReference type="SUPFAM" id="SSF51556">
    <property type="entry name" value="Metallo-dependent hydrolases"/>
    <property type="match status" value="1"/>
</dbReference>
<dbReference type="AlphaFoldDB" id="A0A366F965"/>
<reference evidence="4 5" key="1">
    <citation type="submission" date="2018-06" db="EMBL/GenBank/DDBJ databases">
        <title>Genomic Encyclopedia of Type Strains, Phase IV (KMG-IV): sequencing the most valuable type-strain genomes for metagenomic binning, comparative biology and taxonomic classification.</title>
        <authorList>
            <person name="Goeker M."/>
        </authorList>
    </citation>
    <scope>NUCLEOTIDE SEQUENCE [LARGE SCALE GENOMIC DNA]</scope>
    <source>
        <strain evidence="4 5">DSM 24875</strain>
    </source>
</reference>
<feature type="domain" description="Amidohydrolase-related" evidence="3">
    <location>
        <begin position="47"/>
        <end position="431"/>
    </location>
</feature>
<dbReference type="InterPro" id="IPR011059">
    <property type="entry name" value="Metal-dep_hydrolase_composite"/>
</dbReference>
<comment type="similarity">
    <text evidence="1">Belongs to the metallo-dependent hydrolases superfamily. ATZ/TRZ family.</text>
</comment>
<dbReference type="Pfam" id="PF01979">
    <property type="entry name" value="Amidohydro_1"/>
    <property type="match status" value="1"/>
</dbReference>
<keyword evidence="5" id="KW-1185">Reference proteome</keyword>
<gene>
    <name evidence="4" type="ORF">DFR50_11780</name>
</gene>
<dbReference type="GO" id="GO:0016810">
    <property type="term" value="F:hydrolase activity, acting on carbon-nitrogen (but not peptide) bonds"/>
    <property type="evidence" value="ECO:0007669"/>
    <property type="project" value="InterPro"/>
</dbReference>
<evidence type="ECO:0000259" key="3">
    <source>
        <dbReference type="Pfam" id="PF01979"/>
    </source>
</evidence>
<comment type="caution">
    <text evidence="4">The sequence shown here is derived from an EMBL/GenBank/DDBJ whole genome shotgun (WGS) entry which is preliminary data.</text>
</comment>
<dbReference type="PANTHER" id="PTHR43794">
    <property type="entry name" value="AMINOHYDROLASE SSNA-RELATED"/>
    <property type="match status" value="1"/>
</dbReference>
<keyword evidence="2 4" id="KW-0378">Hydrolase</keyword>
<dbReference type="Gene3D" id="2.30.40.10">
    <property type="entry name" value="Urease, subunit C, domain 1"/>
    <property type="match status" value="1"/>
</dbReference>
<dbReference type="OrthoDB" id="9796020at2"/>
<dbReference type="SUPFAM" id="SSF51338">
    <property type="entry name" value="Composite domain of metallo-dependent hydrolases"/>
    <property type="match status" value="1"/>
</dbReference>
<dbReference type="Proteomes" id="UP000253529">
    <property type="component" value="Unassembled WGS sequence"/>
</dbReference>
<organism evidence="4 5">
    <name type="scientific">Roseiarcus fermentans</name>
    <dbReference type="NCBI Taxonomy" id="1473586"/>
    <lineage>
        <taxon>Bacteria</taxon>
        <taxon>Pseudomonadati</taxon>
        <taxon>Pseudomonadota</taxon>
        <taxon>Alphaproteobacteria</taxon>
        <taxon>Hyphomicrobiales</taxon>
        <taxon>Roseiarcaceae</taxon>
        <taxon>Roseiarcus</taxon>
    </lineage>
</organism>
<protein>
    <submittedName>
        <fullName evidence="4">Cytosine/adenosine deaminase-related metal-dependent hydrolase</fullName>
    </submittedName>
</protein>
<sequence>MSARLEGVTLLPTDGAPAGPAVDIVIADGRIAAIEPAAGAPVRRRLALPALVNAHDHCRALSPTSFGAAAKPLETWLMRLAAMPPADPYRAALAAFGRAARGGAGSVMAHYTRFHGPGLPEPMSPVDEAREIARAARDVGVRVTLAVFMRDRNPLVYGDESALLAALPDAARAAVAAAFLTPMPGGEAQIARVEAIAAAVESPTFSVQFGPSGPQWCSDGLIAAIADRSRATGRRVHMHCLETRYQRAFADAAYPEGVVARLKTLGLLSPRLTLAHCVYARDADLDLIAASGAVIATNPSSNLHLSSGIAPIGAALRRGCRVALGVDASALDEDDDIVRELRLGQFLHGGWGFETVVERGDWLAGVVRDGRFANGAPGDGRLAVGAPADILVLDLDRLDRDAVMAVEPIDLVFARATAAHIDRLIVAGREVWRDGRLTGADLDGAEAALRQAYRDTIATRAGFLAAWRDLEPAAIAHYRDLCGCC</sequence>
<dbReference type="InterPro" id="IPR032466">
    <property type="entry name" value="Metal_Hydrolase"/>
</dbReference>
<evidence type="ECO:0000256" key="2">
    <source>
        <dbReference type="ARBA" id="ARBA00022801"/>
    </source>
</evidence>